<dbReference type="EMBL" id="JAULSU010000006">
    <property type="protein sequence ID" value="KAK0613310.1"/>
    <property type="molecule type" value="Genomic_DNA"/>
</dbReference>
<feature type="non-terminal residue" evidence="1">
    <location>
        <position position="1"/>
    </location>
</feature>
<comment type="caution">
    <text evidence="1">The sequence shown here is derived from an EMBL/GenBank/DDBJ whole genome shotgun (WGS) entry which is preliminary data.</text>
</comment>
<protein>
    <submittedName>
        <fullName evidence="1">Uncharacterized protein</fullName>
    </submittedName>
</protein>
<organism evidence="1 2">
    <name type="scientific">Immersiella caudata</name>
    <dbReference type="NCBI Taxonomy" id="314043"/>
    <lineage>
        <taxon>Eukaryota</taxon>
        <taxon>Fungi</taxon>
        <taxon>Dikarya</taxon>
        <taxon>Ascomycota</taxon>
        <taxon>Pezizomycotina</taxon>
        <taxon>Sordariomycetes</taxon>
        <taxon>Sordariomycetidae</taxon>
        <taxon>Sordariales</taxon>
        <taxon>Lasiosphaeriaceae</taxon>
        <taxon>Immersiella</taxon>
    </lineage>
</organism>
<reference evidence="1" key="1">
    <citation type="submission" date="2023-06" db="EMBL/GenBank/DDBJ databases">
        <title>Genome-scale phylogeny and comparative genomics of the fungal order Sordariales.</title>
        <authorList>
            <consortium name="Lawrence Berkeley National Laboratory"/>
            <person name="Hensen N."/>
            <person name="Bonometti L."/>
            <person name="Westerberg I."/>
            <person name="Brannstrom I.O."/>
            <person name="Guillou S."/>
            <person name="Cros-Aarteil S."/>
            <person name="Calhoun S."/>
            <person name="Haridas S."/>
            <person name="Kuo A."/>
            <person name="Mondo S."/>
            <person name="Pangilinan J."/>
            <person name="Riley R."/>
            <person name="Labutti K."/>
            <person name="Andreopoulos B."/>
            <person name="Lipzen A."/>
            <person name="Chen C."/>
            <person name="Yanf M."/>
            <person name="Daum C."/>
            <person name="Ng V."/>
            <person name="Clum A."/>
            <person name="Steindorff A."/>
            <person name="Ohm R."/>
            <person name="Martin F."/>
            <person name="Silar P."/>
            <person name="Natvig D."/>
            <person name="Lalanne C."/>
            <person name="Gautier V."/>
            <person name="Ament-Velasquez S.L."/>
            <person name="Kruys A."/>
            <person name="Hutchinson M.I."/>
            <person name="Powell A.J."/>
            <person name="Barry K."/>
            <person name="Miller A.N."/>
            <person name="Grigoriev I.V."/>
            <person name="Debuchy R."/>
            <person name="Gladieux P."/>
            <person name="Thoren M.H."/>
            <person name="Johannesson H."/>
        </authorList>
    </citation>
    <scope>NUCLEOTIDE SEQUENCE</scope>
    <source>
        <strain evidence="1">CBS 606.72</strain>
    </source>
</reference>
<dbReference type="PANTHER" id="PTHR33112:SF16">
    <property type="entry name" value="HETEROKARYON INCOMPATIBILITY DOMAIN-CONTAINING PROTEIN"/>
    <property type="match status" value="1"/>
</dbReference>
<sequence length="346" mass="38677">NPIRTQPWDEHWCRLVEEYSARILRRPEDRFPALAGLAAHVGLQLALDYNTPEDSHYLAGIWKDDLAMGLAWFPASSSRQSVQTGQRWPLPLRSSGGQSIGEDALLEDWLPSWSWAAHPGAVRYHYLGGITDVPELDNRMIHVRARQARQPPCFSPFQVTHQSIHHVQPNFRLGPVSGGYISVTSQMAVTRLSENYRVNPPEDTKPLPRPKLYSMYGVPPSSLLSVIFGRRRPITAEGIIFFDVDPSALPPETEIFCLRLGTGFSIFSDAGGAVDFGLALVQADNVFETDLFAAEVVTTFGLGRVFGELGLVQRPVPKLRRVGMFEVDIWNTHWTNHATEVTVLLI</sequence>
<evidence type="ECO:0000313" key="1">
    <source>
        <dbReference type="EMBL" id="KAK0613310.1"/>
    </source>
</evidence>
<accession>A0AA40BTQ7</accession>
<proteinExistence type="predicted"/>
<feature type="non-terminal residue" evidence="1">
    <location>
        <position position="346"/>
    </location>
</feature>
<dbReference type="AlphaFoldDB" id="A0AA40BTQ7"/>
<name>A0AA40BTQ7_9PEZI</name>
<keyword evidence="2" id="KW-1185">Reference proteome</keyword>
<dbReference type="Proteomes" id="UP001175000">
    <property type="component" value="Unassembled WGS sequence"/>
</dbReference>
<gene>
    <name evidence="1" type="ORF">B0T14DRAFT_389865</name>
</gene>
<evidence type="ECO:0000313" key="2">
    <source>
        <dbReference type="Proteomes" id="UP001175000"/>
    </source>
</evidence>
<dbReference type="PANTHER" id="PTHR33112">
    <property type="entry name" value="DOMAIN PROTEIN, PUTATIVE-RELATED"/>
    <property type="match status" value="1"/>
</dbReference>